<comment type="domain">
    <text evidence="11">The middle region has homology to RecA with ATPase motifs including the RadA KNRFG motif, while the C-terminus is homologous to Lon protease.</text>
</comment>
<evidence type="ECO:0000256" key="5">
    <source>
        <dbReference type="ARBA" id="ARBA00022801"/>
    </source>
</evidence>
<evidence type="ECO:0000259" key="15">
    <source>
        <dbReference type="PROSITE" id="PS50162"/>
    </source>
</evidence>
<evidence type="ECO:0000256" key="6">
    <source>
        <dbReference type="ARBA" id="ARBA00022833"/>
    </source>
</evidence>
<sequence length="456" mass="49647">MAKNKSKFVCQECGYETPKWMGRCPGCGAWNTMVEEREPSSRRVPGTSIQRGKQEKATPITQVEKLDQPRADTGIRELNRVLGGGLVPGSFILVGGDPGIGKSTLLLQATNELARRGLPILYVSGEESTEQIRLRADRLGALSDNLLVASETDLTAVEILMEEAKPRLMVIDSIQTMFHPEVTSAPGSVSQVRECTGILMRWAKEKNIAITIVGHVTKAGAIAGPRMLEHMVDCVLYFEGERHHTYRVLRAVKNRFGSTNEIGVFEMKDIGLVEVENPSEIFLSGRPLGAPGTAVTASMEGTRPVLVELQALVTPTSFATPKRMATGVDHHRVAMIMAVLEKRLGFFLQNQDAYINVVGGVRLDEPAVDLSIAVSLASSFRDRPVSPFDLFVGEVGLTGEVRGVSRIEQRVAEAHNMGFRRVVIPEKNCRGWTPPSGVELIGVQTLDEALKVALGG</sequence>
<dbReference type="Proteomes" id="UP000530514">
    <property type="component" value="Unassembled WGS sequence"/>
</dbReference>
<keyword evidence="17" id="KW-1185">Reference proteome</keyword>
<dbReference type="GO" id="GO:0016787">
    <property type="term" value="F:hydrolase activity"/>
    <property type="evidence" value="ECO:0007669"/>
    <property type="project" value="UniProtKB-KW"/>
</dbReference>
<feature type="short sequence motif" description="RadA KNRFG motif" evidence="11">
    <location>
        <begin position="253"/>
        <end position="257"/>
    </location>
</feature>
<evidence type="ECO:0000256" key="8">
    <source>
        <dbReference type="ARBA" id="ARBA00023016"/>
    </source>
</evidence>
<reference evidence="16 17" key="1">
    <citation type="submission" date="2020-07" db="EMBL/GenBank/DDBJ databases">
        <authorList>
            <person name="Feng H."/>
        </authorList>
    </citation>
    <scope>NUCLEOTIDE SEQUENCE [LARGE SCALE GENOMIC DNA]</scope>
    <source>
        <strain evidence="17">s-11</strain>
    </source>
</reference>
<keyword evidence="3 11" id="KW-0227">DNA damage</keyword>
<dbReference type="GO" id="GO:0005524">
    <property type="term" value="F:ATP binding"/>
    <property type="evidence" value="ECO:0007669"/>
    <property type="project" value="UniProtKB-UniRule"/>
</dbReference>
<comment type="function">
    <text evidence="11">Plays a role in repairing double-strand DNA breaks, probably involving stabilizing or processing branched DNA or blocked replication forks.</text>
</comment>
<dbReference type="AlphaFoldDB" id="A0A7W1X933"/>
<evidence type="ECO:0000256" key="2">
    <source>
        <dbReference type="ARBA" id="ARBA00022741"/>
    </source>
</evidence>
<evidence type="ECO:0000313" key="16">
    <source>
        <dbReference type="EMBL" id="MBA4542388.1"/>
    </source>
</evidence>
<evidence type="ECO:0000256" key="12">
    <source>
        <dbReference type="NCBIfam" id="TIGR00416"/>
    </source>
</evidence>
<dbReference type="InterPro" id="IPR014721">
    <property type="entry name" value="Ribsml_uS5_D2-typ_fold_subgr"/>
</dbReference>
<keyword evidence="5" id="KW-0378">Hydrolase</keyword>
<dbReference type="PANTHER" id="PTHR32472:SF10">
    <property type="entry name" value="DNA REPAIR PROTEIN RADA-LIKE PROTEIN"/>
    <property type="match status" value="1"/>
</dbReference>
<dbReference type="InterPro" id="IPR027417">
    <property type="entry name" value="P-loop_NTPase"/>
</dbReference>
<organism evidence="16 17">
    <name type="scientific">Thermoactinomyces daqus</name>
    <dbReference type="NCBI Taxonomy" id="1329516"/>
    <lineage>
        <taxon>Bacteria</taxon>
        <taxon>Bacillati</taxon>
        <taxon>Bacillota</taxon>
        <taxon>Bacilli</taxon>
        <taxon>Bacillales</taxon>
        <taxon>Thermoactinomycetaceae</taxon>
        <taxon>Thermoactinomyces</taxon>
    </lineage>
</organism>
<dbReference type="InterPro" id="IPR041166">
    <property type="entry name" value="Rubredoxin_2"/>
</dbReference>
<feature type="binding site" evidence="11">
    <location>
        <begin position="96"/>
        <end position="103"/>
    </location>
    <ligand>
        <name>ATP</name>
        <dbReference type="ChEBI" id="CHEBI:30616"/>
    </ligand>
</feature>
<dbReference type="Gene3D" id="3.30.230.10">
    <property type="match status" value="1"/>
</dbReference>
<gene>
    <name evidence="11 16" type="primary">radA</name>
    <name evidence="16" type="ORF">H1164_05655</name>
</gene>
<dbReference type="GO" id="GO:0005829">
    <property type="term" value="C:cytosol"/>
    <property type="evidence" value="ECO:0007669"/>
    <property type="project" value="TreeGrafter"/>
</dbReference>
<feature type="region of interest" description="Disordered" evidence="14">
    <location>
        <begin position="37"/>
        <end position="58"/>
    </location>
</feature>
<keyword evidence="2 11" id="KW-0547">Nucleotide-binding</keyword>
<evidence type="ECO:0000256" key="4">
    <source>
        <dbReference type="ARBA" id="ARBA00022771"/>
    </source>
</evidence>
<dbReference type="InterPro" id="IPR020568">
    <property type="entry name" value="Ribosomal_Su5_D2-typ_SF"/>
</dbReference>
<dbReference type="PROSITE" id="PS50162">
    <property type="entry name" value="RECA_2"/>
    <property type="match status" value="1"/>
</dbReference>
<name>A0A7W1X933_9BACL</name>
<evidence type="ECO:0000256" key="3">
    <source>
        <dbReference type="ARBA" id="ARBA00022763"/>
    </source>
</evidence>
<dbReference type="NCBIfam" id="TIGR00416">
    <property type="entry name" value="sms"/>
    <property type="match status" value="1"/>
</dbReference>
<evidence type="ECO:0000256" key="14">
    <source>
        <dbReference type="SAM" id="MobiDB-lite"/>
    </source>
</evidence>
<accession>A0A7W1X933</accession>
<comment type="similarity">
    <text evidence="11 13">Belongs to the RecA family. RadA subfamily.</text>
</comment>
<dbReference type="Pfam" id="PF13481">
    <property type="entry name" value="AAA_25"/>
    <property type="match status" value="1"/>
</dbReference>
<keyword evidence="8 11" id="KW-0346">Stress response</keyword>
<dbReference type="InterPro" id="IPR004504">
    <property type="entry name" value="DNA_repair_RadA"/>
</dbReference>
<dbReference type="SMART" id="SM00382">
    <property type="entry name" value="AAA"/>
    <property type="match status" value="1"/>
</dbReference>
<keyword evidence="6 13" id="KW-0862">Zinc</keyword>
<dbReference type="HAMAP" id="MF_01498">
    <property type="entry name" value="RadA_bact"/>
    <property type="match status" value="1"/>
</dbReference>
<comment type="function">
    <text evidence="13">DNA-dependent ATPase involved in processing of recombination intermediates, plays a role in repairing DNA breaks. Stimulates the branch migration of RecA-mediated strand transfer reactions, allowing the 3' invading strand to extend heteroduplex DNA faster. Binds ssDNA in the presence of ADP but not other nucleotides, has ATPase activity that is stimulated by ssDNA and various branched DNA structures, but inhibited by SSB. Does not have RecA's homology-searching function.</text>
</comment>
<comment type="caution">
    <text evidence="16">The sequence shown here is derived from an EMBL/GenBank/DDBJ whole genome shotgun (WGS) entry which is preliminary data.</text>
</comment>
<dbReference type="PRINTS" id="PR01874">
    <property type="entry name" value="DNAREPAIRADA"/>
</dbReference>
<dbReference type="FunFam" id="3.30.230.10:FF:000031">
    <property type="entry name" value="DNA repair protein RadA"/>
    <property type="match status" value="1"/>
</dbReference>
<dbReference type="OrthoDB" id="9803906at2"/>
<dbReference type="InterPro" id="IPR003593">
    <property type="entry name" value="AAA+_ATPase"/>
</dbReference>
<proteinExistence type="inferred from homology"/>
<dbReference type="GO" id="GO:0140664">
    <property type="term" value="F:ATP-dependent DNA damage sensor activity"/>
    <property type="evidence" value="ECO:0007669"/>
    <property type="project" value="InterPro"/>
</dbReference>
<protein>
    <recommendedName>
        <fullName evidence="11 12">DNA repair protein RadA</fullName>
    </recommendedName>
</protein>
<keyword evidence="9 11" id="KW-0238">DNA-binding</keyword>
<dbReference type="GO" id="GO:0008270">
    <property type="term" value="F:zinc ion binding"/>
    <property type="evidence" value="ECO:0007669"/>
    <property type="project" value="UniProtKB-KW"/>
</dbReference>
<evidence type="ECO:0000256" key="11">
    <source>
        <dbReference type="HAMAP-Rule" id="MF_01498"/>
    </source>
</evidence>
<dbReference type="SUPFAM" id="SSF54211">
    <property type="entry name" value="Ribosomal protein S5 domain 2-like"/>
    <property type="match status" value="1"/>
</dbReference>
<evidence type="ECO:0000313" key="17">
    <source>
        <dbReference type="Proteomes" id="UP000530514"/>
    </source>
</evidence>
<dbReference type="Gene3D" id="3.40.50.300">
    <property type="entry name" value="P-loop containing nucleotide triphosphate hydrolases"/>
    <property type="match status" value="1"/>
</dbReference>
<dbReference type="Pfam" id="PF13541">
    <property type="entry name" value="ChlI"/>
    <property type="match status" value="1"/>
</dbReference>
<dbReference type="EMBL" id="JACEIP010000006">
    <property type="protein sequence ID" value="MBA4542388.1"/>
    <property type="molecule type" value="Genomic_DNA"/>
</dbReference>
<keyword evidence="4 13" id="KW-0863">Zinc-finger</keyword>
<dbReference type="GO" id="GO:0000725">
    <property type="term" value="P:recombinational repair"/>
    <property type="evidence" value="ECO:0007669"/>
    <property type="project" value="UniProtKB-UniRule"/>
</dbReference>
<dbReference type="Pfam" id="PF18073">
    <property type="entry name" value="Zn_ribbon_LapB"/>
    <property type="match status" value="1"/>
</dbReference>
<evidence type="ECO:0000256" key="7">
    <source>
        <dbReference type="ARBA" id="ARBA00022840"/>
    </source>
</evidence>
<evidence type="ECO:0000256" key="13">
    <source>
        <dbReference type="RuleBase" id="RU003555"/>
    </source>
</evidence>
<evidence type="ECO:0000256" key="1">
    <source>
        <dbReference type="ARBA" id="ARBA00022723"/>
    </source>
</evidence>
<feature type="region of interest" description="Lon-protease-like" evidence="11">
    <location>
        <begin position="352"/>
        <end position="456"/>
    </location>
</feature>
<dbReference type="InterPro" id="IPR020588">
    <property type="entry name" value="RecA_ATP-bd"/>
</dbReference>
<evidence type="ECO:0000256" key="9">
    <source>
        <dbReference type="ARBA" id="ARBA00023125"/>
    </source>
</evidence>
<dbReference type="FunFam" id="3.40.50.300:FF:000050">
    <property type="entry name" value="DNA repair protein RadA"/>
    <property type="match status" value="1"/>
</dbReference>
<keyword evidence="10 11" id="KW-0234">DNA repair</keyword>
<dbReference type="GO" id="GO:0003684">
    <property type="term" value="F:damaged DNA binding"/>
    <property type="evidence" value="ECO:0007669"/>
    <property type="project" value="InterPro"/>
</dbReference>
<keyword evidence="7 11" id="KW-0067">ATP-binding</keyword>
<keyword evidence="1 11" id="KW-0479">Metal-binding</keyword>
<feature type="domain" description="RecA family profile 1" evidence="15">
    <location>
        <begin position="67"/>
        <end position="216"/>
    </location>
</feature>
<dbReference type="PANTHER" id="PTHR32472">
    <property type="entry name" value="DNA REPAIR PROTEIN RADA"/>
    <property type="match status" value="1"/>
</dbReference>
<dbReference type="CDD" id="cd01121">
    <property type="entry name" value="RadA_SMS_N"/>
    <property type="match status" value="1"/>
</dbReference>
<dbReference type="SUPFAM" id="SSF52540">
    <property type="entry name" value="P-loop containing nucleoside triphosphate hydrolases"/>
    <property type="match status" value="1"/>
</dbReference>
<dbReference type="RefSeq" id="WP_033100641.1">
    <property type="nucleotide sequence ID" value="NZ_JACEIP010000006.1"/>
</dbReference>
<evidence type="ECO:0000256" key="10">
    <source>
        <dbReference type="ARBA" id="ARBA00023204"/>
    </source>
</evidence>